<dbReference type="InterPro" id="IPR036688">
    <property type="entry name" value="MoeA_C_domain_IV_sf"/>
</dbReference>
<keyword evidence="16" id="KW-1185">Reference proteome</keyword>
<accession>A0A0R1JF27</accession>
<gene>
    <name evidence="15" type="ORF">FC72_GL000180</name>
</gene>
<dbReference type="AlphaFoldDB" id="A0A0R1JF27"/>
<dbReference type="Gene3D" id="2.40.340.10">
    <property type="entry name" value="MoeA, C-terminal, domain IV"/>
    <property type="match status" value="1"/>
</dbReference>
<dbReference type="OrthoDB" id="9804758at2"/>
<dbReference type="EC" id="2.10.1.1" evidence="5 13"/>
<keyword evidence="9 13" id="KW-0479">Metal-binding</keyword>
<dbReference type="RefSeq" id="WP_057763802.1">
    <property type="nucleotide sequence ID" value="NZ_AZDG01000001.1"/>
</dbReference>
<dbReference type="InterPro" id="IPR038987">
    <property type="entry name" value="MoeA-like"/>
</dbReference>
<dbReference type="GO" id="GO:0061599">
    <property type="term" value="F:molybdopterin molybdotransferase activity"/>
    <property type="evidence" value="ECO:0007669"/>
    <property type="project" value="UniProtKB-UniRule"/>
</dbReference>
<organism evidence="15 16">
    <name type="scientific">Companilactobacillus tucceti DSM 20183</name>
    <dbReference type="NCBI Taxonomy" id="1423811"/>
    <lineage>
        <taxon>Bacteria</taxon>
        <taxon>Bacillati</taxon>
        <taxon>Bacillota</taxon>
        <taxon>Bacilli</taxon>
        <taxon>Lactobacillales</taxon>
        <taxon>Lactobacillaceae</taxon>
        <taxon>Companilactobacillus</taxon>
    </lineage>
</organism>
<evidence type="ECO:0000256" key="12">
    <source>
        <dbReference type="ARBA" id="ARBA00047317"/>
    </source>
</evidence>
<dbReference type="Gene3D" id="3.90.105.10">
    <property type="entry name" value="Molybdopterin biosynthesis moea protein, domain 2"/>
    <property type="match status" value="1"/>
</dbReference>
<dbReference type="NCBIfam" id="TIGR00177">
    <property type="entry name" value="molyb_syn"/>
    <property type="match status" value="1"/>
</dbReference>
<dbReference type="EMBL" id="AZDG01000001">
    <property type="protein sequence ID" value="KRK65735.1"/>
    <property type="molecule type" value="Genomic_DNA"/>
</dbReference>
<evidence type="ECO:0000256" key="4">
    <source>
        <dbReference type="ARBA" id="ARBA00010763"/>
    </source>
</evidence>
<dbReference type="GO" id="GO:0006777">
    <property type="term" value="P:Mo-molybdopterin cofactor biosynthetic process"/>
    <property type="evidence" value="ECO:0007669"/>
    <property type="project" value="UniProtKB-UniRule"/>
</dbReference>
<dbReference type="PATRIC" id="fig|1423811.3.peg.180"/>
<keyword evidence="11 13" id="KW-0501">Molybdenum cofactor biosynthesis</keyword>
<feature type="domain" description="MoaB/Mog" evidence="14">
    <location>
        <begin position="186"/>
        <end position="323"/>
    </location>
</feature>
<sequence>MYKPVDQRNAISIDEARKVIVDNIESVSLKTEKMPASKANHRIIAEYIKAPHDFPTFRRSGYDGFAMLQSDLKNLPANLKVVGDIPAGADFDRPLVSGEAVRIMTGGYVPDGADIVVMLETTRMIDKDTVQITEIQKKDNITQIGDYFKKDDLLLAKNTEINPGGISLLSAFDVQEISVYKKPTIGIITTGSELLNPGEKIVNGKIFNSNGPMIRELCKENGADVISYTQIKDDPNALKQAVNDILEKCDVIITDGGVSVGDFDIIADLAKSSEKLLFNKLEMRPGSVTTAFIYDNTLFFGLSGNPGACFTGFYLYVEYALRLMQHQTSRCIECTGTLNAEYTKTNMYDRILRGKYIFNGDHIEIGRVGGDASGNLNNLQRATCMFEIPRGKSITPKGSVLRTWLLPFK</sequence>
<dbReference type="UniPathway" id="UPA00344"/>
<dbReference type="Gene3D" id="2.170.190.11">
    <property type="entry name" value="Molybdopterin biosynthesis moea protein, domain 3"/>
    <property type="match status" value="1"/>
</dbReference>
<protein>
    <recommendedName>
        <fullName evidence="6 13">Molybdopterin molybdenumtransferase</fullName>
        <ecNumber evidence="5 13">2.10.1.1</ecNumber>
    </recommendedName>
</protein>
<proteinExistence type="inferred from homology"/>
<evidence type="ECO:0000256" key="3">
    <source>
        <dbReference type="ARBA" id="ARBA00005046"/>
    </source>
</evidence>
<evidence type="ECO:0000313" key="15">
    <source>
        <dbReference type="EMBL" id="KRK65735.1"/>
    </source>
</evidence>
<keyword evidence="10 13" id="KW-0460">Magnesium</keyword>
<evidence type="ECO:0000256" key="6">
    <source>
        <dbReference type="ARBA" id="ARBA00021108"/>
    </source>
</evidence>
<dbReference type="Gene3D" id="3.40.980.10">
    <property type="entry name" value="MoaB/Mog-like domain"/>
    <property type="match status" value="1"/>
</dbReference>
<dbReference type="SUPFAM" id="SSF53218">
    <property type="entry name" value="Molybdenum cofactor biosynthesis proteins"/>
    <property type="match status" value="1"/>
</dbReference>
<dbReference type="STRING" id="1423811.FC72_GL000180"/>
<evidence type="ECO:0000256" key="13">
    <source>
        <dbReference type="RuleBase" id="RU365090"/>
    </source>
</evidence>
<evidence type="ECO:0000313" key="16">
    <source>
        <dbReference type="Proteomes" id="UP000050929"/>
    </source>
</evidence>
<comment type="catalytic activity">
    <reaction evidence="12">
        <text>adenylyl-molybdopterin + molybdate = Mo-molybdopterin + AMP + H(+)</text>
        <dbReference type="Rhea" id="RHEA:35047"/>
        <dbReference type="ChEBI" id="CHEBI:15378"/>
        <dbReference type="ChEBI" id="CHEBI:36264"/>
        <dbReference type="ChEBI" id="CHEBI:62727"/>
        <dbReference type="ChEBI" id="CHEBI:71302"/>
        <dbReference type="ChEBI" id="CHEBI:456215"/>
        <dbReference type="EC" id="2.10.1.1"/>
    </reaction>
</comment>
<dbReference type="SUPFAM" id="SSF63882">
    <property type="entry name" value="MoeA N-terminal region -like"/>
    <property type="match status" value="1"/>
</dbReference>
<dbReference type="Pfam" id="PF00994">
    <property type="entry name" value="MoCF_biosynth"/>
    <property type="match status" value="1"/>
</dbReference>
<dbReference type="FunFam" id="3.40.980.10:FF:000004">
    <property type="entry name" value="Molybdopterin molybdenumtransferase"/>
    <property type="match status" value="1"/>
</dbReference>
<dbReference type="CDD" id="cd00887">
    <property type="entry name" value="MoeA"/>
    <property type="match status" value="1"/>
</dbReference>
<comment type="function">
    <text evidence="2 13">Catalyzes the insertion of molybdate into adenylated molybdopterin with the concomitant release of AMP.</text>
</comment>
<dbReference type="InterPro" id="IPR005110">
    <property type="entry name" value="MoeA_linker/N"/>
</dbReference>
<dbReference type="InterPro" id="IPR036425">
    <property type="entry name" value="MoaB/Mog-like_dom_sf"/>
</dbReference>
<dbReference type="SUPFAM" id="SSF63867">
    <property type="entry name" value="MoeA C-terminal domain-like"/>
    <property type="match status" value="1"/>
</dbReference>
<dbReference type="GO" id="GO:0046872">
    <property type="term" value="F:metal ion binding"/>
    <property type="evidence" value="ECO:0007669"/>
    <property type="project" value="UniProtKB-UniRule"/>
</dbReference>
<evidence type="ECO:0000259" key="14">
    <source>
        <dbReference type="SMART" id="SM00852"/>
    </source>
</evidence>
<evidence type="ECO:0000256" key="2">
    <source>
        <dbReference type="ARBA" id="ARBA00002901"/>
    </source>
</evidence>
<evidence type="ECO:0000256" key="1">
    <source>
        <dbReference type="ARBA" id="ARBA00001946"/>
    </source>
</evidence>
<name>A0A0R1JF27_9LACO</name>
<reference evidence="15 16" key="1">
    <citation type="journal article" date="2015" name="Genome Announc.">
        <title>Expanding the biotechnology potential of lactobacilli through comparative genomics of 213 strains and associated genera.</title>
        <authorList>
            <person name="Sun Z."/>
            <person name="Harris H.M."/>
            <person name="McCann A."/>
            <person name="Guo C."/>
            <person name="Argimon S."/>
            <person name="Zhang W."/>
            <person name="Yang X."/>
            <person name="Jeffery I.B."/>
            <person name="Cooney J.C."/>
            <person name="Kagawa T.F."/>
            <person name="Liu W."/>
            <person name="Song Y."/>
            <person name="Salvetti E."/>
            <person name="Wrobel A."/>
            <person name="Rasinkangas P."/>
            <person name="Parkhill J."/>
            <person name="Rea M.C."/>
            <person name="O'Sullivan O."/>
            <person name="Ritari J."/>
            <person name="Douillard F.P."/>
            <person name="Paul Ross R."/>
            <person name="Yang R."/>
            <person name="Briner A.E."/>
            <person name="Felis G.E."/>
            <person name="de Vos W.M."/>
            <person name="Barrangou R."/>
            <person name="Klaenhammer T.R."/>
            <person name="Caufield P.W."/>
            <person name="Cui Y."/>
            <person name="Zhang H."/>
            <person name="O'Toole P.W."/>
        </authorList>
    </citation>
    <scope>NUCLEOTIDE SEQUENCE [LARGE SCALE GENOMIC DNA]</scope>
    <source>
        <strain evidence="15 16">DSM 20183</strain>
    </source>
</reference>
<evidence type="ECO:0000256" key="11">
    <source>
        <dbReference type="ARBA" id="ARBA00023150"/>
    </source>
</evidence>
<evidence type="ECO:0000256" key="8">
    <source>
        <dbReference type="ARBA" id="ARBA00022679"/>
    </source>
</evidence>
<keyword evidence="8 13" id="KW-0808">Transferase</keyword>
<evidence type="ECO:0000256" key="5">
    <source>
        <dbReference type="ARBA" id="ARBA00013269"/>
    </source>
</evidence>
<comment type="similarity">
    <text evidence="4 13">Belongs to the MoeA family.</text>
</comment>
<dbReference type="PANTHER" id="PTHR10192:SF5">
    <property type="entry name" value="GEPHYRIN"/>
    <property type="match status" value="1"/>
</dbReference>
<comment type="cofactor">
    <cofactor evidence="1 13">
        <name>Mg(2+)</name>
        <dbReference type="ChEBI" id="CHEBI:18420"/>
    </cofactor>
</comment>
<comment type="pathway">
    <text evidence="3 13">Cofactor biosynthesis; molybdopterin biosynthesis.</text>
</comment>
<dbReference type="Proteomes" id="UP000050929">
    <property type="component" value="Unassembled WGS sequence"/>
</dbReference>
<evidence type="ECO:0000256" key="9">
    <source>
        <dbReference type="ARBA" id="ARBA00022723"/>
    </source>
</evidence>
<dbReference type="GO" id="GO:0005829">
    <property type="term" value="C:cytosol"/>
    <property type="evidence" value="ECO:0007669"/>
    <property type="project" value="TreeGrafter"/>
</dbReference>
<dbReference type="InterPro" id="IPR036135">
    <property type="entry name" value="MoeA_linker/N_sf"/>
</dbReference>
<dbReference type="PANTHER" id="PTHR10192">
    <property type="entry name" value="MOLYBDOPTERIN BIOSYNTHESIS PROTEIN"/>
    <property type="match status" value="1"/>
</dbReference>
<comment type="caution">
    <text evidence="15">The sequence shown here is derived from an EMBL/GenBank/DDBJ whole genome shotgun (WGS) entry which is preliminary data.</text>
</comment>
<dbReference type="InterPro" id="IPR001453">
    <property type="entry name" value="MoaB/Mog_dom"/>
</dbReference>
<dbReference type="Pfam" id="PF03453">
    <property type="entry name" value="MoeA_N"/>
    <property type="match status" value="1"/>
</dbReference>
<evidence type="ECO:0000256" key="10">
    <source>
        <dbReference type="ARBA" id="ARBA00022842"/>
    </source>
</evidence>
<dbReference type="SMART" id="SM00852">
    <property type="entry name" value="MoCF_biosynth"/>
    <property type="match status" value="1"/>
</dbReference>
<keyword evidence="7 13" id="KW-0500">Molybdenum</keyword>
<evidence type="ECO:0000256" key="7">
    <source>
        <dbReference type="ARBA" id="ARBA00022505"/>
    </source>
</evidence>